<protein>
    <submittedName>
        <fullName evidence="1">Uncharacterized protein</fullName>
    </submittedName>
</protein>
<proteinExistence type="predicted"/>
<name>A0A232EY24_9HYME</name>
<sequence length="32" mass="3784">MESTAVIKKNKFQVKRILMGLLEYLIHLQKLP</sequence>
<gene>
    <name evidence="1" type="ORF">TSAR_006642</name>
</gene>
<evidence type="ECO:0000313" key="2">
    <source>
        <dbReference type="Proteomes" id="UP000215335"/>
    </source>
</evidence>
<comment type="caution">
    <text evidence="1">The sequence shown here is derived from an EMBL/GenBank/DDBJ whole genome shotgun (WGS) entry which is preliminary data.</text>
</comment>
<evidence type="ECO:0000313" key="1">
    <source>
        <dbReference type="EMBL" id="OXU23118.1"/>
    </source>
</evidence>
<keyword evidence="2" id="KW-1185">Reference proteome</keyword>
<dbReference type="EMBL" id="NNAY01001724">
    <property type="protein sequence ID" value="OXU23118.1"/>
    <property type="molecule type" value="Genomic_DNA"/>
</dbReference>
<reference evidence="1 2" key="1">
    <citation type="journal article" date="2017" name="Curr. Biol.">
        <title>The Evolution of Venom by Co-option of Single-Copy Genes.</title>
        <authorList>
            <person name="Martinson E.O."/>
            <person name="Mrinalini"/>
            <person name="Kelkar Y.D."/>
            <person name="Chang C.H."/>
            <person name="Werren J.H."/>
        </authorList>
    </citation>
    <scope>NUCLEOTIDE SEQUENCE [LARGE SCALE GENOMIC DNA]</scope>
    <source>
        <strain evidence="1 2">Alberta</strain>
        <tissue evidence="1">Whole body</tissue>
    </source>
</reference>
<dbReference type="AlphaFoldDB" id="A0A232EY24"/>
<organism evidence="1 2">
    <name type="scientific">Trichomalopsis sarcophagae</name>
    <dbReference type="NCBI Taxonomy" id="543379"/>
    <lineage>
        <taxon>Eukaryota</taxon>
        <taxon>Metazoa</taxon>
        <taxon>Ecdysozoa</taxon>
        <taxon>Arthropoda</taxon>
        <taxon>Hexapoda</taxon>
        <taxon>Insecta</taxon>
        <taxon>Pterygota</taxon>
        <taxon>Neoptera</taxon>
        <taxon>Endopterygota</taxon>
        <taxon>Hymenoptera</taxon>
        <taxon>Apocrita</taxon>
        <taxon>Proctotrupomorpha</taxon>
        <taxon>Chalcidoidea</taxon>
        <taxon>Pteromalidae</taxon>
        <taxon>Pteromalinae</taxon>
        <taxon>Trichomalopsis</taxon>
    </lineage>
</organism>
<accession>A0A232EY24</accession>
<dbReference type="Proteomes" id="UP000215335">
    <property type="component" value="Unassembled WGS sequence"/>
</dbReference>